<feature type="non-terminal residue" evidence="1">
    <location>
        <position position="85"/>
    </location>
</feature>
<sequence>MGTETSSYTGKLGRLWFMTEAAVDILERLLQQVPAARVAVVHILRTTTPLEPSLLNQAETQVVWAAFQRQYRAVVQDLTAAWGVP</sequence>
<gene>
    <name evidence="1" type="ORF">NDI38_30255</name>
</gene>
<evidence type="ECO:0000313" key="2">
    <source>
        <dbReference type="Proteomes" id="UP001476950"/>
    </source>
</evidence>
<proteinExistence type="predicted"/>
<comment type="caution">
    <text evidence="1">The sequence shown here is derived from an EMBL/GenBank/DDBJ whole genome shotgun (WGS) entry which is preliminary data.</text>
</comment>
<name>A0ABV0KTU1_9CYAN</name>
<keyword evidence="2" id="KW-1185">Reference proteome</keyword>
<dbReference type="Proteomes" id="UP001476950">
    <property type="component" value="Unassembled WGS sequence"/>
</dbReference>
<accession>A0ABV0KTU1</accession>
<organism evidence="1 2">
    <name type="scientific">Stenomitos frigidus AS-A4</name>
    <dbReference type="NCBI Taxonomy" id="2933935"/>
    <lineage>
        <taxon>Bacteria</taxon>
        <taxon>Bacillati</taxon>
        <taxon>Cyanobacteriota</taxon>
        <taxon>Cyanophyceae</taxon>
        <taxon>Leptolyngbyales</taxon>
        <taxon>Leptolyngbyaceae</taxon>
        <taxon>Stenomitos</taxon>
    </lineage>
</organism>
<reference evidence="1 2" key="1">
    <citation type="submission" date="2022-04" db="EMBL/GenBank/DDBJ databases">
        <title>Positive selection, recombination, and allopatry shape intraspecific diversity of widespread and dominant cyanobacteria.</title>
        <authorList>
            <person name="Wei J."/>
            <person name="Shu W."/>
            <person name="Hu C."/>
        </authorList>
    </citation>
    <scope>NUCLEOTIDE SEQUENCE [LARGE SCALE GENOMIC DNA]</scope>
    <source>
        <strain evidence="1 2">AS-A4</strain>
    </source>
</reference>
<dbReference type="EMBL" id="JAMPLM010000078">
    <property type="protein sequence ID" value="MEP1062659.1"/>
    <property type="molecule type" value="Genomic_DNA"/>
</dbReference>
<evidence type="ECO:0000313" key="1">
    <source>
        <dbReference type="EMBL" id="MEP1062659.1"/>
    </source>
</evidence>
<protein>
    <submittedName>
        <fullName evidence="1">Uncharacterized protein</fullName>
    </submittedName>
</protein>